<gene>
    <name evidence="1" type="ORF">AAF712_012209</name>
</gene>
<proteinExistence type="predicted"/>
<organism evidence="1 2">
    <name type="scientific">Marasmius tenuissimus</name>
    <dbReference type="NCBI Taxonomy" id="585030"/>
    <lineage>
        <taxon>Eukaryota</taxon>
        <taxon>Fungi</taxon>
        <taxon>Dikarya</taxon>
        <taxon>Basidiomycota</taxon>
        <taxon>Agaricomycotina</taxon>
        <taxon>Agaricomycetes</taxon>
        <taxon>Agaricomycetidae</taxon>
        <taxon>Agaricales</taxon>
        <taxon>Marasmiineae</taxon>
        <taxon>Marasmiaceae</taxon>
        <taxon>Marasmius</taxon>
    </lineage>
</organism>
<protein>
    <submittedName>
        <fullName evidence="1">Uncharacterized protein</fullName>
    </submittedName>
</protein>
<dbReference type="EMBL" id="JBBXMP010000153">
    <property type="protein sequence ID" value="KAL0060978.1"/>
    <property type="molecule type" value="Genomic_DNA"/>
</dbReference>
<name>A0ABR2ZJR8_9AGAR</name>
<evidence type="ECO:0000313" key="1">
    <source>
        <dbReference type="EMBL" id="KAL0060978.1"/>
    </source>
</evidence>
<keyword evidence="2" id="KW-1185">Reference proteome</keyword>
<sequence>MPAHKIYTTKKQQEEALRKKYRKYYVSNRETILERKRLKYLTQVNEERRARKAERLREQLGKWYNLLEQEYDSDILEELYSLESHINVELDLYGSQYMERLYTEYQCWNEVGLDLDNSPLEVSLILFNLALEIAGKISTAILHKFGTGREWNSSKRLIRRIRIILLCLQDLEDTVIRASVGAGIEGLREQKSNSARLQGKADPKGLEELVRRHS</sequence>
<comment type="caution">
    <text evidence="1">The sequence shown here is derived from an EMBL/GenBank/DDBJ whole genome shotgun (WGS) entry which is preliminary data.</text>
</comment>
<reference evidence="1 2" key="1">
    <citation type="submission" date="2024-05" db="EMBL/GenBank/DDBJ databases">
        <title>A draft genome resource for the thread blight pathogen Marasmius tenuissimus strain MS-2.</title>
        <authorList>
            <person name="Yulfo-Soto G.E."/>
            <person name="Baruah I.K."/>
            <person name="Amoako-Attah I."/>
            <person name="Bukari Y."/>
            <person name="Meinhardt L.W."/>
            <person name="Bailey B.A."/>
            <person name="Cohen S.P."/>
        </authorList>
    </citation>
    <scope>NUCLEOTIDE SEQUENCE [LARGE SCALE GENOMIC DNA]</scope>
    <source>
        <strain evidence="1 2">MS-2</strain>
    </source>
</reference>
<evidence type="ECO:0000313" key="2">
    <source>
        <dbReference type="Proteomes" id="UP001437256"/>
    </source>
</evidence>
<dbReference type="Proteomes" id="UP001437256">
    <property type="component" value="Unassembled WGS sequence"/>
</dbReference>
<accession>A0ABR2ZJR8</accession>